<organism evidence="4 5">
    <name type="scientific">Vibrio azureus NBRC 104587</name>
    <dbReference type="NCBI Taxonomy" id="1219077"/>
    <lineage>
        <taxon>Bacteria</taxon>
        <taxon>Pseudomonadati</taxon>
        <taxon>Pseudomonadota</taxon>
        <taxon>Gammaproteobacteria</taxon>
        <taxon>Vibrionales</taxon>
        <taxon>Vibrionaceae</taxon>
        <taxon>Vibrio</taxon>
    </lineage>
</organism>
<dbReference type="AlphaFoldDB" id="U3APF7"/>
<dbReference type="GO" id="GO:0005737">
    <property type="term" value="C:cytoplasm"/>
    <property type="evidence" value="ECO:0007669"/>
    <property type="project" value="UniProtKB-SubCell"/>
</dbReference>
<evidence type="ECO:0000313" key="5">
    <source>
        <dbReference type="Proteomes" id="UP000016567"/>
    </source>
</evidence>
<dbReference type="eggNOG" id="COG1490">
    <property type="taxonomic scope" value="Bacteria"/>
</dbReference>
<dbReference type="GO" id="GO:0043908">
    <property type="term" value="F:Ser(Gly)-tRNA(Ala) hydrolase activity"/>
    <property type="evidence" value="ECO:0007669"/>
    <property type="project" value="UniProtKB-UniRule"/>
</dbReference>
<dbReference type="Gene3D" id="3.50.80.10">
    <property type="entry name" value="D-tyrosyl-tRNA(Tyr) deacylase"/>
    <property type="match status" value="1"/>
</dbReference>
<dbReference type="Proteomes" id="UP000016567">
    <property type="component" value="Unassembled WGS sequence"/>
</dbReference>
<dbReference type="GO" id="GO:0019478">
    <property type="term" value="P:D-amino acid catabolic process"/>
    <property type="evidence" value="ECO:0007669"/>
    <property type="project" value="UniProtKB-UniRule"/>
</dbReference>
<dbReference type="HAMAP" id="MF_00518">
    <property type="entry name" value="Deacylase_Dtd"/>
    <property type="match status" value="1"/>
</dbReference>
<sequence>MKEVKTVIALIQRVSEAAVRVDDEVVGSIDQGLLVLLGVEKEDDEAKAKRLMERVTTYRVFEDDQGKMNLNVKQVGGQVLVVSQFTLPADTKKGTRAGFSRGADPADAERLYDYFSDLCQQVLPTQRGRFAADMKVSLINDGPVTFWLQV</sequence>
<dbReference type="InterPro" id="IPR023509">
    <property type="entry name" value="DTD-like_sf"/>
</dbReference>
<dbReference type="STRING" id="1219077.VAZ01S_028_00140"/>
<dbReference type="PANTHER" id="PTHR10472">
    <property type="entry name" value="D-TYROSYL-TRNA TYR DEACYLASE"/>
    <property type="match status" value="1"/>
</dbReference>
<dbReference type="Pfam" id="PF02580">
    <property type="entry name" value="Tyr_Deacylase"/>
    <property type="match status" value="1"/>
</dbReference>
<proteinExistence type="inferred from homology"/>
<dbReference type="EMBL" id="BATL01000028">
    <property type="protein sequence ID" value="GAD75660.1"/>
    <property type="molecule type" value="Genomic_DNA"/>
</dbReference>
<comment type="domain">
    <text evidence="3">A Gly-cisPro motif from one monomer fits into the active site of the other monomer to allow specific chiral rejection of L-amino acids.</text>
</comment>
<dbReference type="NCBIfam" id="TIGR00256">
    <property type="entry name" value="D-aminoacyl-tRNA deacylase"/>
    <property type="match status" value="1"/>
</dbReference>
<dbReference type="EC" id="3.1.1.-" evidence="3"/>
<comment type="subunit">
    <text evidence="3">Homodimer.</text>
</comment>
<dbReference type="EC" id="3.1.1.96" evidence="3"/>
<comment type="subcellular location">
    <subcellularLocation>
        <location evidence="3">Cytoplasm</location>
    </subcellularLocation>
</comment>
<keyword evidence="3" id="KW-0820">tRNA-binding</keyword>
<gene>
    <name evidence="3 4" type="primary">dtd</name>
    <name evidence="4" type="ORF">VAZ01S_028_00140</name>
</gene>
<dbReference type="GO" id="GO:0000049">
    <property type="term" value="F:tRNA binding"/>
    <property type="evidence" value="ECO:0007669"/>
    <property type="project" value="UniProtKB-UniRule"/>
</dbReference>
<accession>U3APF7</accession>
<dbReference type="InterPro" id="IPR003732">
    <property type="entry name" value="Daa-tRNA_deacyls_DTD"/>
</dbReference>
<comment type="catalytic activity">
    <reaction evidence="3">
        <text>glycyl-tRNA(Ala) + H2O = tRNA(Ala) + glycine + H(+)</text>
        <dbReference type="Rhea" id="RHEA:53744"/>
        <dbReference type="Rhea" id="RHEA-COMP:9657"/>
        <dbReference type="Rhea" id="RHEA-COMP:13640"/>
        <dbReference type="ChEBI" id="CHEBI:15377"/>
        <dbReference type="ChEBI" id="CHEBI:15378"/>
        <dbReference type="ChEBI" id="CHEBI:57305"/>
        <dbReference type="ChEBI" id="CHEBI:78442"/>
        <dbReference type="ChEBI" id="CHEBI:78522"/>
    </reaction>
</comment>
<keyword evidence="2 3" id="KW-0378">Hydrolase</keyword>
<keyword evidence="5" id="KW-1185">Reference proteome</keyword>
<comment type="caution">
    <text evidence="4">The sequence shown here is derived from an EMBL/GenBank/DDBJ whole genome shotgun (WGS) entry which is preliminary data.</text>
</comment>
<comment type="function">
    <text evidence="3">An aminoacyl-tRNA editing enzyme that deacylates mischarged D-aminoacyl-tRNAs. Also deacylates mischarged glycyl-tRNA(Ala), protecting cells against glycine mischarging by AlaRS. Acts via tRNA-based rather than protein-based catalysis; rejects L-amino acids rather than detecting D-amino acids in the active site. By recycling D-aminoacyl-tRNA to D-amino acids and free tRNA molecules, this enzyme counteracts the toxicity associated with the formation of D-aminoacyl-tRNA entities in vivo and helps enforce protein L-homochirality.</text>
</comment>
<keyword evidence="3" id="KW-0963">Cytoplasm</keyword>
<reference evidence="4 5" key="1">
    <citation type="submission" date="2013-09" db="EMBL/GenBank/DDBJ databases">
        <title>Whole genome shotgun sequence of Vibrio azureus NBRC 104587.</title>
        <authorList>
            <person name="Isaki S."/>
            <person name="Hosoyama A."/>
            <person name="Numata M."/>
            <person name="Hashimoto M."/>
            <person name="Hosoyama Y."/>
            <person name="Tsuchikane K."/>
            <person name="Noguchi M."/>
            <person name="Hirakata S."/>
            <person name="Ichikawa N."/>
            <person name="Ohji S."/>
            <person name="Yamazoe A."/>
            <person name="Fujita N."/>
        </authorList>
    </citation>
    <scope>NUCLEOTIDE SEQUENCE [LARGE SCALE GENOMIC DNA]</scope>
    <source>
        <strain evidence="4 5">NBRC 104587</strain>
    </source>
</reference>
<evidence type="ECO:0000313" key="4">
    <source>
        <dbReference type="EMBL" id="GAD75660.1"/>
    </source>
</evidence>
<keyword evidence="3" id="KW-0694">RNA-binding</keyword>
<dbReference type="PANTHER" id="PTHR10472:SF5">
    <property type="entry name" value="D-AMINOACYL-TRNA DEACYLASE 1"/>
    <property type="match status" value="1"/>
</dbReference>
<feature type="short sequence motif" description="Gly-cisPro motif, important for rejection of L-amino acids" evidence="3">
    <location>
        <begin position="142"/>
        <end position="143"/>
    </location>
</feature>
<dbReference type="FunFam" id="3.50.80.10:FF:000001">
    <property type="entry name" value="D-aminoacyl-tRNA deacylase"/>
    <property type="match status" value="1"/>
</dbReference>
<comment type="similarity">
    <text evidence="1 3">Belongs to the DTD family.</text>
</comment>
<dbReference type="SUPFAM" id="SSF69500">
    <property type="entry name" value="DTD-like"/>
    <property type="match status" value="1"/>
</dbReference>
<evidence type="ECO:0000256" key="2">
    <source>
        <dbReference type="ARBA" id="ARBA00022801"/>
    </source>
</evidence>
<dbReference type="GO" id="GO:0051500">
    <property type="term" value="F:D-tyrosyl-tRNA(Tyr) deacylase activity"/>
    <property type="evidence" value="ECO:0007669"/>
    <property type="project" value="TreeGrafter"/>
</dbReference>
<evidence type="ECO:0000256" key="1">
    <source>
        <dbReference type="ARBA" id="ARBA00009673"/>
    </source>
</evidence>
<name>U3APF7_9VIBR</name>
<evidence type="ECO:0000256" key="3">
    <source>
        <dbReference type="HAMAP-Rule" id="MF_00518"/>
    </source>
</evidence>
<dbReference type="GO" id="GO:0106026">
    <property type="term" value="F:Gly-tRNA(Ala) deacylase activity"/>
    <property type="evidence" value="ECO:0007669"/>
    <property type="project" value="UniProtKB-UniRule"/>
</dbReference>
<protein>
    <recommendedName>
        <fullName evidence="3">D-aminoacyl-tRNA deacylase</fullName>
        <shortName evidence="3">DTD</shortName>
        <ecNumber evidence="3">3.1.1.96</ecNumber>
    </recommendedName>
    <alternativeName>
        <fullName evidence="3">Gly-tRNA(Ala) deacylase</fullName>
        <ecNumber evidence="3">3.1.1.-</ecNumber>
    </alternativeName>
</protein>
<comment type="catalytic activity">
    <reaction evidence="3">
        <text>a D-aminoacyl-tRNA + H2O = a tRNA + a D-alpha-amino acid + H(+)</text>
        <dbReference type="Rhea" id="RHEA:13953"/>
        <dbReference type="Rhea" id="RHEA-COMP:10123"/>
        <dbReference type="Rhea" id="RHEA-COMP:10124"/>
        <dbReference type="ChEBI" id="CHEBI:15377"/>
        <dbReference type="ChEBI" id="CHEBI:15378"/>
        <dbReference type="ChEBI" id="CHEBI:59871"/>
        <dbReference type="ChEBI" id="CHEBI:78442"/>
        <dbReference type="ChEBI" id="CHEBI:79333"/>
        <dbReference type="EC" id="3.1.1.96"/>
    </reaction>
</comment>